<evidence type="ECO:0000313" key="5">
    <source>
        <dbReference type="Proteomes" id="UP000076532"/>
    </source>
</evidence>
<name>A0A166LTY4_9AGAM</name>
<evidence type="ECO:0000256" key="1">
    <source>
        <dbReference type="ARBA" id="ARBA00023002"/>
    </source>
</evidence>
<comment type="similarity">
    <text evidence="2">Belongs to the NAD(P)-dependent epimerase/dehydratase family. Dihydroflavonol-4-reductase subfamily.</text>
</comment>
<keyword evidence="1" id="KW-0560">Oxidoreductase</keyword>
<dbReference type="PANTHER" id="PTHR10366">
    <property type="entry name" value="NAD DEPENDENT EPIMERASE/DEHYDRATASE"/>
    <property type="match status" value="1"/>
</dbReference>
<dbReference type="PANTHER" id="PTHR10366:SF564">
    <property type="entry name" value="STEROL-4-ALPHA-CARBOXYLATE 3-DEHYDROGENASE, DECARBOXYLATING"/>
    <property type="match status" value="1"/>
</dbReference>
<organism evidence="4 5">
    <name type="scientific">Athelia psychrophila</name>
    <dbReference type="NCBI Taxonomy" id="1759441"/>
    <lineage>
        <taxon>Eukaryota</taxon>
        <taxon>Fungi</taxon>
        <taxon>Dikarya</taxon>
        <taxon>Basidiomycota</taxon>
        <taxon>Agaricomycotina</taxon>
        <taxon>Agaricomycetes</taxon>
        <taxon>Agaricomycetidae</taxon>
        <taxon>Atheliales</taxon>
        <taxon>Atheliaceae</taxon>
        <taxon>Athelia</taxon>
    </lineage>
</organism>
<proteinExistence type="inferred from homology"/>
<gene>
    <name evidence="4" type="ORF">FIBSPDRAFT_919144</name>
</gene>
<dbReference type="InterPro" id="IPR001509">
    <property type="entry name" value="Epimerase_deHydtase"/>
</dbReference>
<dbReference type="OrthoDB" id="2735536at2759"/>
<dbReference type="Pfam" id="PF01370">
    <property type="entry name" value="Epimerase"/>
    <property type="match status" value="1"/>
</dbReference>
<evidence type="ECO:0000259" key="3">
    <source>
        <dbReference type="Pfam" id="PF01370"/>
    </source>
</evidence>
<dbReference type="STRING" id="436010.A0A166LTY4"/>
<dbReference type="Proteomes" id="UP000076532">
    <property type="component" value="Unassembled WGS sequence"/>
</dbReference>
<reference evidence="4 5" key="1">
    <citation type="journal article" date="2016" name="Mol. Biol. Evol.">
        <title>Comparative Genomics of Early-Diverging Mushroom-Forming Fungi Provides Insights into the Origins of Lignocellulose Decay Capabilities.</title>
        <authorList>
            <person name="Nagy L.G."/>
            <person name="Riley R."/>
            <person name="Tritt A."/>
            <person name="Adam C."/>
            <person name="Daum C."/>
            <person name="Floudas D."/>
            <person name="Sun H."/>
            <person name="Yadav J.S."/>
            <person name="Pangilinan J."/>
            <person name="Larsson K.H."/>
            <person name="Matsuura K."/>
            <person name="Barry K."/>
            <person name="Labutti K."/>
            <person name="Kuo R."/>
            <person name="Ohm R.A."/>
            <person name="Bhattacharya S.S."/>
            <person name="Shirouzu T."/>
            <person name="Yoshinaga Y."/>
            <person name="Martin F.M."/>
            <person name="Grigoriev I.V."/>
            <person name="Hibbett D.S."/>
        </authorList>
    </citation>
    <scope>NUCLEOTIDE SEQUENCE [LARGE SCALE GENOMIC DNA]</scope>
    <source>
        <strain evidence="4 5">CBS 109695</strain>
    </source>
</reference>
<dbReference type="InterPro" id="IPR050425">
    <property type="entry name" value="NAD(P)_dehydrat-like"/>
</dbReference>
<dbReference type="AlphaFoldDB" id="A0A166LTY4"/>
<evidence type="ECO:0000313" key="4">
    <source>
        <dbReference type="EMBL" id="KZP23316.1"/>
    </source>
</evidence>
<keyword evidence="5" id="KW-1185">Reference proteome</keyword>
<feature type="domain" description="NAD-dependent epimerase/dehydratase" evidence="3">
    <location>
        <begin position="8"/>
        <end position="124"/>
    </location>
</feature>
<accession>A0A166LTY4</accession>
<dbReference type="InterPro" id="IPR036291">
    <property type="entry name" value="NAD(P)-bd_dom_sf"/>
</dbReference>
<dbReference type="EMBL" id="KV417533">
    <property type="protein sequence ID" value="KZP23316.1"/>
    <property type="molecule type" value="Genomic_DNA"/>
</dbReference>
<dbReference type="Gene3D" id="3.40.50.720">
    <property type="entry name" value="NAD(P)-binding Rossmann-like Domain"/>
    <property type="match status" value="1"/>
</dbReference>
<evidence type="ECO:0000256" key="2">
    <source>
        <dbReference type="ARBA" id="ARBA00023445"/>
    </source>
</evidence>
<sequence length="371" mass="39721">MSSKSQLIFVTGVAGYLGSHLVHQLLEGGYRVRGTARGAKVAQVKEAYASYGERFEVVDVNDIAVDDVSAHLVGVDAVIHSAAPLANRPDTQEIMTGAIEGTINIIRQAEKAGITKIVYTSSIATAINASGALDAEGHPIKHLNSTGPVITADAHDDLLIILFNTDYNPITKEQALAAGDPFSAYVAGKTLAEKAVWDFAEAHPKLDIFTFNAPFYLGPFAPGFSVPEPNTQALSTAGFIYSLLNPAGSFPPSGFVDVRDLARVHVAALAAPHLAGVRKRLITASPYDFSWKEGVSYIAEQRPELKSRLIADTSKAPEHANGRYDLSRLEAATGVKLDSFKTWQETILDTVDSLIALEKDWVSKGHVVGKA</sequence>
<dbReference type="GO" id="GO:0016616">
    <property type="term" value="F:oxidoreductase activity, acting on the CH-OH group of donors, NAD or NADP as acceptor"/>
    <property type="evidence" value="ECO:0007669"/>
    <property type="project" value="TreeGrafter"/>
</dbReference>
<protein>
    <submittedName>
        <fullName evidence="4">NAD(P)-binding protein</fullName>
    </submittedName>
</protein>
<dbReference type="SUPFAM" id="SSF51735">
    <property type="entry name" value="NAD(P)-binding Rossmann-fold domains"/>
    <property type="match status" value="1"/>
</dbReference>